<evidence type="ECO:0000313" key="2">
    <source>
        <dbReference type="Proteomes" id="UP001215598"/>
    </source>
</evidence>
<dbReference type="EMBL" id="JARKIB010000140">
    <property type="protein sequence ID" value="KAJ7733152.1"/>
    <property type="molecule type" value="Genomic_DNA"/>
</dbReference>
<proteinExistence type="predicted"/>
<keyword evidence="2" id="KW-1185">Reference proteome</keyword>
<reference evidence="1" key="1">
    <citation type="submission" date="2023-03" db="EMBL/GenBank/DDBJ databases">
        <title>Massive genome expansion in bonnet fungi (Mycena s.s.) driven by repeated elements and novel gene families across ecological guilds.</title>
        <authorList>
            <consortium name="Lawrence Berkeley National Laboratory"/>
            <person name="Harder C.B."/>
            <person name="Miyauchi S."/>
            <person name="Viragh M."/>
            <person name="Kuo A."/>
            <person name="Thoen E."/>
            <person name="Andreopoulos B."/>
            <person name="Lu D."/>
            <person name="Skrede I."/>
            <person name="Drula E."/>
            <person name="Henrissat B."/>
            <person name="Morin E."/>
            <person name="Kohler A."/>
            <person name="Barry K."/>
            <person name="LaButti K."/>
            <person name="Morin E."/>
            <person name="Salamov A."/>
            <person name="Lipzen A."/>
            <person name="Mereny Z."/>
            <person name="Hegedus B."/>
            <person name="Baldrian P."/>
            <person name="Stursova M."/>
            <person name="Weitz H."/>
            <person name="Taylor A."/>
            <person name="Grigoriev I.V."/>
            <person name="Nagy L.G."/>
            <person name="Martin F."/>
            <person name="Kauserud H."/>
        </authorList>
    </citation>
    <scope>NUCLEOTIDE SEQUENCE</scope>
    <source>
        <strain evidence="1">CBHHK182m</strain>
    </source>
</reference>
<evidence type="ECO:0000313" key="1">
    <source>
        <dbReference type="EMBL" id="KAJ7733152.1"/>
    </source>
</evidence>
<protein>
    <submittedName>
        <fullName evidence="1">Uncharacterized protein</fullName>
    </submittedName>
</protein>
<name>A0AAD7MUV8_9AGAR</name>
<comment type="caution">
    <text evidence="1">The sequence shown here is derived from an EMBL/GenBank/DDBJ whole genome shotgun (WGS) entry which is preliminary data.</text>
</comment>
<accession>A0AAD7MUV8</accession>
<organism evidence="1 2">
    <name type="scientific">Mycena metata</name>
    <dbReference type="NCBI Taxonomy" id="1033252"/>
    <lineage>
        <taxon>Eukaryota</taxon>
        <taxon>Fungi</taxon>
        <taxon>Dikarya</taxon>
        <taxon>Basidiomycota</taxon>
        <taxon>Agaricomycotina</taxon>
        <taxon>Agaricomycetes</taxon>
        <taxon>Agaricomycetidae</taxon>
        <taxon>Agaricales</taxon>
        <taxon>Marasmiineae</taxon>
        <taxon>Mycenaceae</taxon>
        <taxon>Mycena</taxon>
    </lineage>
</organism>
<dbReference type="Proteomes" id="UP001215598">
    <property type="component" value="Unassembled WGS sequence"/>
</dbReference>
<gene>
    <name evidence="1" type="ORF">B0H16DRAFT_1580107</name>
</gene>
<dbReference type="AlphaFoldDB" id="A0AAD7MUV8"/>
<sequence>MCTPFSSLIFSLLHPHILSSHGHSHFGRTHYPHPPPLPISSPSWPILGYLGSNQVAEAWAVVNQFRAECMCTFHLSPNTAPPNDTRCTSSSVTHECAPMRINDTQQQDHFIPSILLWFHLEGALFKLNLHLFPLSFQVISQRLYSKTSTLTSNIPKPLLHRTSTPCSRSCKVSFNFNFAT</sequence>